<feature type="region of interest" description="Disordered" evidence="1">
    <location>
        <begin position="1"/>
        <end position="25"/>
    </location>
</feature>
<organism evidence="2 3">
    <name type="scientific">Rhizophagus irregularis</name>
    <dbReference type="NCBI Taxonomy" id="588596"/>
    <lineage>
        <taxon>Eukaryota</taxon>
        <taxon>Fungi</taxon>
        <taxon>Fungi incertae sedis</taxon>
        <taxon>Mucoromycota</taxon>
        <taxon>Glomeromycotina</taxon>
        <taxon>Glomeromycetes</taxon>
        <taxon>Glomerales</taxon>
        <taxon>Glomeraceae</taxon>
        <taxon>Rhizophagus</taxon>
    </lineage>
</organism>
<evidence type="ECO:0000313" key="3">
    <source>
        <dbReference type="Proteomes" id="UP000232722"/>
    </source>
</evidence>
<name>A0A2N0Q1U1_9GLOM</name>
<dbReference type="EMBL" id="LLXJ01000213">
    <property type="protein sequence ID" value="PKC13005.1"/>
    <property type="molecule type" value="Genomic_DNA"/>
</dbReference>
<proteinExistence type="predicted"/>
<gene>
    <name evidence="2" type="ORF">RhiirA5_411114</name>
</gene>
<protein>
    <submittedName>
        <fullName evidence="2">Uncharacterized protein</fullName>
    </submittedName>
</protein>
<evidence type="ECO:0000256" key="1">
    <source>
        <dbReference type="SAM" id="MobiDB-lite"/>
    </source>
</evidence>
<accession>A0A2N0Q1U1</accession>
<dbReference type="VEuPathDB" id="FungiDB:RhiirFUN_004305"/>
<dbReference type="VEuPathDB" id="FungiDB:FUN_009041"/>
<reference evidence="2 3" key="1">
    <citation type="submission" date="2016-04" db="EMBL/GenBank/DDBJ databases">
        <title>Genome analyses suggest a sexual origin of heterokaryosis in a supposedly ancient asexual fungus.</title>
        <authorList>
            <person name="Ropars J."/>
            <person name="Sedzielewska K."/>
            <person name="Noel J."/>
            <person name="Charron P."/>
            <person name="Farinelli L."/>
            <person name="Marton T."/>
            <person name="Kruger M."/>
            <person name="Pelin A."/>
            <person name="Brachmann A."/>
            <person name="Corradi N."/>
        </authorList>
    </citation>
    <scope>NUCLEOTIDE SEQUENCE [LARGE SCALE GENOMIC DNA]</scope>
    <source>
        <strain evidence="2 3">A5</strain>
    </source>
</reference>
<dbReference type="AlphaFoldDB" id="A0A2N0Q1U1"/>
<reference evidence="2 3" key="2">
    <citation type="submission" date="2017-09" db="EMBL/GenBank/DDBJ databases">
        <title>Extensive intraspecific genome diversity in a model arbuscular mycorrhizal fungus.</title>
        <authorList>
            <person name="Chen E.C."/>
            <person name="Morin E."/>
            <person name="Beaudet D."/>
            <person name="Noel J."/>
            <person name="Ndikumana S."/>
            <person name="Charron P."/>
            <person name="St-Onge C."/>
            <person name="Giorgi J."/>
            <person name="Grigoriev I.V."/>
            <person name="Roux C."/>
            <person name="Martin F.M."/>
            <person name="Corradi N."/>
        </authorList>
    </citation>
    <scope>NUCLEOTIDE SEQUENCE [LARGE SCALE GENOMIC DNA]</scope>
    <source>
        <strain evidence="2 3">A5</strain>
    </source>
</reference>
<sequence length="228" mass="25650">MEFLDLGYKDSITNSQPPTGNTEYSSSILSTVPERNAVIIPGANQITITYKMNDIKPSIGYITISQKNTIEGGDDFLRTKISANNSKSITIIGSEVRVTLEDYVFDRGNMTYIFKIDDDFSPGSGSNEPGDTRATILLTPAGTKNYLENRNIYVYEMSKEISKALAIEEGRIFIPYDRYQYKRNTREDQILLLIDIKDTKTPDQPSSFALRHSLDKIIISKSTSAIYQ</sequence>
<dbReference type="Proteomes" id="UP000232722">
    <property type="component" value="Unassembled WGS sequence"/>
</dbReference>
<comment type="caution">
    <text evidence="2">The sequence shown here is derived from an EMBL/GenBank/DDBJ whole genome shotgun (WGS) entry which is preliminary data.</text>
</comment>
<dbReference type="VEuPathDB" id="FungiDB:RhiirA1_476445"/>
<feature type="compositionally biased region" description="Polar residues" evidence="1">
    <location>
        <begin position="11"/>
        <end position="25"/>
    </location>
</feature>
<evidence type="ECO:0000313" key="2">
    <source>
        <dbReference type="EMBL" id="PKC13005.1"/>
    </source>
</evidence>